<dbReference type="EMBL" id="MW175491">
    <property type="protein sequence ID" value="QPB10467.1"/>
    <property type="molecule type" value="Genomic_DNA"/>
</dbReference>
<organism evidence="1 2">
    <name type="scientific">Pseudomonas phage PN09</name>
    <dbReference type="NCBI Taxonomy" id="2782564"/>
    <lineage>
        <taxon>Viruses</taxon>
        <taxon>Duplodnaviria</taxon>
        <taxon>Heunggongvirae</taxon>
        <taxon>Uroviricota</taxon>
        <taxon>Caudoviricetes</taxon>
        <taxon>Vandenendeviridae</taxon>
        <taxon>Gorskivirinae</taxon>
        <taxon>Otagovirus</taxon>
        <taxon>Otagovirus PN09</taxon>
    </lineage>
</organism>
<name>A0A7S7YBV5_9CAUD</name>
<evidence type="ECO:0000313" key="1">
    <source>
        <dbReference type="EMBL" id="QPB10467.1"/>
    </source>
</evidence>
<dbReference type="Proteomes" id="UP000605974">
    <property type="component" value="Segment"/>
</dbReference>
<protein>
    <submittedName>
        <fullName evidence="1">Uncharacterized protein</fullName>
    </submittedName>
</protein>
<evidence type="ECO:0000313" key="2">
    <source>
        <dbReference type="Proteomes" id="UP000605974"/>
    </source>
</evidence>
<reference evidence="1" key="1">
    <citation type="submission" date="2020-10" db="EMBL/GenBank/DDBJ databases">
        <authorList>
            <person name="Ni P."/>
        </authorList>
    </citation>
    <scope>NUCLEOTIDE SEQUENCE</scope>
</reference>
<gene>
    <name evidence="1" type="ORF">PN09_046</name>
</gene>
<accession>A0A7S7YBV5</accession>
<sequence>MKLAQLIYDLTKLYQKHGDIPVIMQADQEGNSYDTCRGAERTFYEDDSTADCREEAGPDAQEVIVIFP</sequence>
<keyword evidence="2" id="KW-1185">Reference proteome</keyword>
<proteinExistence type="predicted"/>